<dbReference type="InterPro" id="IPR053716">
    <property type="entry name" value="Flag_assembly_chemotaxis_eff"/>
</dbReference>
<keyword evidence="5" id="KW-1003">Cell membrane</keyword>
<dbReference type="GO" id="GO:0015031">
    <property type="term" value="P:protein transport"/>
    <property type="evidence" value="ECO:0007669"/>
    <property type="project" value="UniProtKB-KW"/>
</dbReference>
<dbReference type="RefSeq" id="WP_038480745.1">
    <property type="nucleotide sequence ID" value="NZ_CP003923.1"/>
</dbReference>
<name>A0A060LYH6_9BACI</name>
<feature type="region of interest" description="Disordered" evidence="11">
    <location>
        <begin position="112"/>
        <end position="136"/>
    </location>
</feature>
<organism evidence="12 13">
    <name type="scientific">Shouchella lehensis G1</name>
    <dbReference type="NCBI Taxonomy" id="1246626"/>
    <lineage>
        <taxon>Bacteria</taxon>
        <taxon>Bacillati</taxon>
        <taxon>Bacillota</taxon>
        <taxon>Bacilli</taxon>
        <taxon>Bacillales</taxon>
        <taxon>Bacillaceae</taxon>
        <taxon>Shouchella</taxon>
    </lineage>
</organism>
<evidence type="ECO:0000256" key="4">
    <source>
        <dbReference type="ARBA" id="ARBA00022448"/>
    </source>
</evidence>
<dbReference type="STRING" id="1246626.BleG1_2252"/>
<proteinExistence type="inferred from homology"/>
<keyword evidence="7" id="KW-1005">Bacterial flagellum biogenesis</keyword>
<evidence type="ECO:0000256" key="3">
    <source>
        <dbReference type="ARBA" id="ARBA00020392"/>
    </source>
</evidence>
<dbReference type="GO" id="GO:0006935">
    <property type="term" value="P:chemotaxis"/>
    <property type="evidence" value="ECO:0007669"/>
    <property type="project" value="UniProtKB-KW"/>
</dbReference>
<evidence type="ECO:0000256" key="5">
    <source>
        <dbReference type="ARBA" id="ARBA00022475"/>
    </source>
</evidence>
<dbReference type="HOGENOM" id="CLU_145228_0_0_9"/>
<dbReference type="KEGG" id="ble:BleG1_2252"/>
<dbReference type="Gene3D" id="1.10.287.1700">
    <property type="match status" value="1"/>
</dbReference>
<keyword evidence="8" id="KW-0653">Protein transport</keyword>
<keyword evidence="12" id="KW-0969">Cilium</keyword>
<evidence type="ECO:0000256" key="7">
    <source>
        <dbReference type="ARBA" id="ARBA00022795"/>
    </source>
</evidence>
<comment type="similarity">
    <text evidence="2">Belongs to the FliJ family.</text>
</comment>
<dbReference type="GO" id="GO:0005886">
    <property type="term" value="C:plasma membrane"/>
    <property type="evidence" value="ECO:0007669"/>
    <property type="project" value="UniProtKB-SubCell"/>
</dbReference>
<dbReference type="NCBIfam" id="TIGR02473">
    <property type="entry name" value="flagell_FliJ"/>
    <property type="match status" value="1"/>
</dbReference>
<dbReference type="PATRIC" id="fig|1246626.3.peg.2250"/>
<dbReference type="GO" id="GO:0044781">
    <property type="term" value="P:bacterial-type flagellum organization"/>
    <property type="evidence" value="ECO:0007669"/>
    <property type="project" value="UniProtKB-KW"/>
</dbReference>
<evidence type="ECO:0000256" key="11">
    <source>
        <dbReference type="SAM" id="MobiDB-lite"/>
    </source>
</evidence>
<accession>A0A060LYH6</accession>
<comment type="subcellular location">
    <subcellularLocation>
        <location evidence="1">Cell membrane</location>
        <topology evidence="1">Peripheral membrane protein</topology>
        <orientation evidence="1">Cytoplasmic side</orientation>
    </subcellularLocation>
</comment>
<dbReference type="eggNOG" id="COG2882">
    <property type="taxonomic scope" value="Bacteria"/>
</dbReference>
<evidence type="ECO:0000256" key="10">
    <source>
        <dbReference type="ARBA" id="ARBA00023225"/>
    </source>
</evidence>
<dbReference type="Pfam" id="PF02050">
    <property type="entry name" value="FliJ"/>
    <property type="match status" value="1"/>
</dbReference>
<evidence type="ECO:0000256" key="6">
    <source>
        <dbReference type="ARBA" id="ARBA00022500"/>
    </source>
</evidence>
<evidence type="ECO:0000313" key="12">
    <source>
        <dbReference type="EMBL" id="AIC94830.1"/>
    </source>
</evidence>
<keyword evidence="12" id="KW-0966">Cell projection</keyword>
<dbReference type="Proteomes" id="UP000027142">
    <property type="component" value="Chromosome"/>
</dbReference>
<evidence type="ECO:0000256" key="9">
    <source>
        <dbReference type="ARBA" id="ARBA00023136"/>
    </source>
</evidence>
<sequence length="148" mass="17676">MTFSFSLQQVMDVKKHDQIQAKKQVDLARDSFERTATSLYERLKEKETLEKSVQSNQALGMKVSECVQTALYLSQLEKVILKMKEETDHARMEMQKREEQFQLTARSHKQFERLKERQAQQYEQDERKREQQQMDEISVNQFNRALIG</sequence>
<feature type="compositionally biased region" description="Basic and acidic residues" evidence="11">
    <location>
        <begin position="112"/>
        <end position="132"/>
    </location>
</feature>
<keyword evidence="10" id="KW-1006">Bacterial flagellum protein export</keyword>
<evidence type="ECO:0000313" key="13">
    <source>
        <dbReference type="Proteomes" id="UP000027142"/>
    </source>
</evidence>
<dbReference type="OrthoDB" id="2968361at2"/>
<evidence type="ECO:0000256" key="8">
    <source>
        <dbReference type="ARBA" id="ARBA00022927"/>
    </source>
</evidence>
<dbReference type="AlphaFoldDB" id="A0A060LYH6"/>
<keyword evidence="9" id="KW-0472">Membrane</keyword>
<keyword evidence="13" id="KW-1185">Reference proteome</keyword>
<protein>
    <recommendedName>
        <fullName evidence="3">Flagellar FliJ protein</fullName>
    </recommendedName>
</protein>
<reference evidence="12 13" key="1">
    <citation type="journal article" date="2014" name="Gene">
        <title>A comparative genomic analysis of the alkalitolerant soil bacterium Bacillus lehensis G1.</title>
        <authorList>
            <person name="Noor Y.M."/>
            <person name="Samsulrizal N.H."/>
            <person name="Jema'on N.A."/>
            <person name="Low K.O."/>
            <person name="Ramli A.N."/>
            <person name="Alias N.I."/>
            <person name="Damis S.I."/>
            <person name="Fuzi S.F."/>
            <person name="Isa M.N."/>
            <person name="Murad A.M."/>
            <person name="Raih M.F."/>
            <person name="Bakar F.D."/>
            <person name="Najimudin N."/>
            <person name="Mahadi N.M."/>
            <person name="Illias R.M."/>
        </authorList>
    </citation>
    <scope>NUCLEOTIDE SEQUENCE [LARGE SCALE GENOMIC DNA]</scope>
    <source>
        <strain evidence="12 13">G1</strain>
    </source>
</reference>
<dbReference type="InterPro" id="IPR012823">
    <property type="entry name" value="Flagell_FliJ"/>
</dbReference>
<evidence type="ECO:0000256" key="1">
    <source>
        <dbReference type="ARBA" id="ARBA00004413"/>
    </source>
</evidence>
<keyword evidence="12" id="KW-0282">Flagellum</keyword>
<dbReference type="GO" id="GO:0009288">
    <property type="term" value="C:bacterial-type flagellum"/>
    <property type="evidence" value="ECO:0007669"/>
    <property type="project" value="InterPro"/>
</dbReference>
<keyword evidence="4" id="KW-0813">Transport</keyword>
<dbReference type="EMBL" id="CP003923">
    <property type="protein sequence ID" value="AIC94830.1"/>
    <property type="molecule type" value="Genomic_DNA"/>
</dbReference>
<keyword evidence="6" id="KW-0145">Chemotaxis</keyword>
<evidence type="ECO:0000256" key="2">
    <source>
        <dbReference type="ARBA" id="ARBA00010004"/>
    </source>
</evidence>
<dbReference type="GO" id="GO:0071973">
    <property type="term" value="P:bacterial-type flagellum-dependent cell motility"/>
    <property type="evidence" value="ECO:0007669"/>
    <property type="project" value="InterPro"/>
</dbReference>
<gene>
    <name evidence="12" type="ORF">BleG1_2252</name>
</gene>